<dbReference type="Proteomes" id="UP000284731">
    <property type="component" value="Unassembled WGS sequence"/>
</dbReference>
<feature type="transmembrane region" description="Helical" evidence="2">
    <location>
        <begin position="59"/>
        <end position="77"/>
    </location>
</feature>
<dbReference type="PANTHER" id="PTHR43318">
    <property type="entry name" value="UDP-N-ACETYLGLUCOSAMINE 4,6-DEHYDRATASE"/>
    <property type="match status" value="1"/>
</dbReference>
<dbReference type="PANTHER" id="PTHR43318:SF1">
    <property type="entry name" value="POLYSACCHARIDE BIOSYNTHESIS PROTEIN EPSC-RELATED"/>
    <property type="match status" value="1"/>
</dbReference>
<evidence type="ECO:0000259" key="3">
    <source>
        <dbReference type="Pfam" id="PF02719"/>
    </source>
</evidence>
<feature type="transmembrane region" description="Helical" evidence="2">
    <location>
        <begin position="20"/>
        <end position="39"/>
    </location>
</feature>
<dbReference type="CDD" id="cd05237">
    <property type="entry name" value="UDP_invert_4-6DH_SDR_e"/>
    <property type="match status" value="1"/>
</dbReference>
<sequence length="636" mass="71526">MKKNSLLSSMLNKIQHVSIAMALLDAAIIAGSYFFALMIRFDFHYSWIDRYYTTGYASVIIWYILIDVIMLHMFHLYQSVWKFAGAYELLRSVYAWVFAQAGVFVVYLITDIQMPVSFYIIGGLLSFGFTTMVRFMYRALSVFKDYGVSDDAIVERVMVIGAGAAGREIIQEYMHSTSLKAKVFCVVDDDARLVKKYINGVPIEGTREDIPDLANKYDINKIILAIPSAPKRVQKEILDICSSTSCRVQTIPGVYQLLNGTVSIKNLRDVDVEDLLGRDTVETDLSKIGNFIKGKVVMVTGGGGSIGSELCRQVAEKQPKALIIFDIFEGNAYWIQLELKKKYGNSLNLITLIGSVRNMSRLDSIMDEYKPDIIFHAAAHKHVPLMEDSPNEAIKNNVMGTYNVADAAIRHNVKWFVLISTDKAVNPTNIMGASKRLCEMIIQMMNRRSRRLAQEKGSTEYTKFSAVRFGNVLGSSGSVIPLFKKQIEAGGPVTVTDKNIIRYFMTIPEAVALVLQAAYYAQEYDGDVFVLDMGDPVKIDDMARKLIRLSGYIPDVDIEVKYTGLRPGEKLYEERLMDEEGMQTTENKMISIGHPISMDDDEFMIQLEELEKAANSESPNIKQIVSDIVPTYVPKD</sequence>
<organism evidence="4 5">
    <name type="scientific">Solobacterium moorei</name>
    <dbReference type="NCBI Taxonomy" id="102148"/>
    <lineage>
        <taxon>Bacteria</taxon>
        <taxon>Bacillati</taxon>
        <taxon>Bacillota</taxon>
        <taxon>Erysipelotrichia</taxon>
        <taxon>Erysipelotrichales</taxon>
        <taxon>Erysipelotrichaceae</taxon>
        <taxon>Solobacterium</taxon>
    </lineage>
</organism>
<feature type="transmembrane region" description="Helical" evidence="2">
    <location>
        <begin position="89"/>
        <end position="110"/>
    </location>
</feature>
<keyword evidence="2" id="KW-0472">Membrane</keyword>
<evidence type="ECO:0000256" key="2">
    <source>
        <dbReference type="SAM" id="Phobius"/>
    </source>
</evidence>
<dbReference type="SUPFAM" id="SSF51735">
    <property type="entry name" value="NAD(P)-binding Rossmann-fold domains"/>
    <property type="match status" value="2"/>
</dbReference>
<feature type="domain" description="Polysaccharide biosynthesis protein CapD-like" evidence="3">
    <location>
        <begin position="297"/>
        <end position="591"/>
    </location>
</feature>
<evidence type="ECO:0000313" key="5">
    <source>
        <dbReference type="Proteomes" id="UP000284731"/>
    </source>
</evidence>
<protein>
    <submittedName>
        <fullName evidence="4">Polysaccharide biosynthesis protein</fullName>
    </submittedName>
</protein>
<dbReference type="Pfam" id="PF02719">
    <property type="entry name" value="Polysacc_synt_2"/>
    <property type="match status" value="1"/>
</dbReference>
<keyword evidence="2" id="KW-0812">Transmembrane</keyword>
<evidence type="ECO:0000256" key="1">
    <source>
        <dbReference type="ARBA" id="ARBA00007430"/>
    </source>
</evidence>
<dbReference type="Pfam" id="PF13727">
    <property type="entry name" value="CoA_binding_3"/>
    <property type="match status" value="1"/>
</dbReference>
<comment type="similarity">
    <text evidence="1">Belongs to the polysaccharide synthase family.</text>
</comment>
<dbReference type="AlphaFoldDB" id="A0A412PIE9"/>
<dbReference type="InterPro" id="IPR003869">
    <property type="entry name" value="Polysac_CapD-like"/>
</dbReference>
<dbReference type="InterPro" id="IPR036291">
    <property type="entry name" value="NAD(P)-bd_dom_sf"/>
</dbReference>
<dbReference type="RefSeq" id="WP_118764345.1">
    <property type="nucleotide sequence ID" value="NZ_CABJCF010000001.1"/>
</dbReference>
<gene>
    <name evidence="4" type="ORF">DWX20_02445</name>
</gene>
<keyword evidence="2" id="KW-1133">Transmembrane helix</keyword>
<name>A0A412PIE9_9FIRM</name>
<reference evidence="4 5" key="1">
    <citation type="submission" date="2018-08" db="EMBL/GenBank/DDBJ databases">
        <title>A genome reference for cultivated species of the human gut microbiota.</title>
        <authorList>
            <person name="Zou Y."/>
            <person name="Xue W."/>
            <person name="Luo G."/>
        </authorList>
    </citation>
    <scope>NUCLEOTIDE SEQUENCE [LARGE SCALE GENOMIC DNA]</scope>
    <source>
        <strain evidence="4 5">AF18-46</strain>
    </source>
</reference>
<proteinExistence type="inferred from homology"/>
<dbReference type="EMBL" id="QRWX01000001">
    <property type="protein sequence ID" value="RGT57930.1"/>
    <property type="molecule type" value="Genomic_DNA"/>
</dbReference>
<accession>A0A412PIE9</accession>
<dbReference type="Gene3D" id="3.40.50.720">
    <property type="entry name" value="NAD(P)-binding Rossmann-like Domain"/>
    <property type="match status" value="2"/>
</dbReference>
<comment type="caution">
    <text evidence="4">The sequence shown here is derived from an EMBL/GenBank/DDBJ whole genome shotgun (WGS) entry which is preliminary data.</text>
</comment>
<dbReference type="InterPro" id="IPR051203">
    <property type="entry name" value="Polysaccharide_Synthase-Rel"/>
</dbReference>
<feature type="transmembrane region" description="Helical" evidence="2">
    <location>
        <begin position="116"/>
        <end position="137"/>
    </location>
</feature>
<evidence type="ECO:0000313" key="4">
    <source>
        <dbReference type="EMBL" id="RGT57930.1"/>
    </source>
</evidence>